<sequence length="387" mass="41858">MRNTQPPPSPTGAGDTRARPRIGAGLSLRAVHKQYGASTVVRDVDMEIQPGEFVTLLGASGSGKTTTLMMIAGFTDPTSGEILIDGKSMNGMAPAQRNLGVVFQNYSLFPHLTVRQNIAFPLEMRGVGRAERERLVRQALDMVHLPDKAGSYPRQLSGGQQQRVALARALVFGPRVLLMDEPLGALDKKLREHMQLEIKRIQNELGATVVYVTHDQEEALTMSDRIAVMQHGRIVQIGSPSDLYDRPATRWVADFVGLSNFIETRVLEVGADGIAIVRLPDGSTASVPGTPSLRAGTDATLVLRPEKLRVATPGAPGGLENRLPANVADLIYLGHATRRLVRTADGATLQVQEANRHGAPLFEPGQQVEVQWAREDGWLLAGDARAA</sequence>
<keyword evidence="4 7" id="KW-0067">ATP-binding</keyword>
<dbReference type="Pfam" id="PF08402">
    <property type="entry name" value="TOBE_2"/>
    <property type="match status" value="1"/>
</dbReference>
<dbReference type="InterPro" id="IPR050093">
    <property type="entry name" value="ABC_SmlMolc_Importer"/>
</dbReference>
<dbReference type="InterPro" id="IPR005893">
    <property type="entry name" value="PotA-like"/>
</dbReference>
<evidence type="ECO:0000256" key="3">
    <source>
        <dbReference type="ARBA" id="ARBA00022741"/>
    </source>
</evidence>
<dbReference type="InterPro" id="IPR012340">
    <property type="entry name" value="NA-bd_OB-fold"/>
</dbReference>
<dbReference type="Gene3D" id="2.40.50.100">
    <property type="match status" value="1"/>
</dbReference>
<name>A0A261UGR0_9BORD</name>
<organism evidence="9 10">
    <name type="scientific">Bordetella genomosp. 11</name>
    <dbReference type="NCBI Taxonomy" id="1416808"/>
    <lineage>
        <taxon>Bacteria</taxon>
        <taxon>Pseudomonadati</taxon>
        <taxon>Pseudomonadota</taxon>
        <taxon>Betaproteobacteria</taxon>
        <taxon>Burkholderiales</taxon>
        <taxon>Alcaligenaceae</taxon>
        <taxon>Bordetella</taxon>
    </lineage>
</organism>
<dbReference type="GO" id="GO:0015417">
    <property type="term" value="F:ABC-type polyamine transporter activity"/>
    <property type="evidence" value="ECO:0007669"/>
    <property type="project" value="UniProtKB-EC"/>
</dbReference>
<evidence type="ECO:0000256" key="6">
    <source>
        <dbReference type="ARBA" id="ARBA00023136"/>
    </source>
</evidence>
<dbReference type="FunFam" id="3.40.50.300:FF:000425">
    <property type="entry name" value="Probable ABC transporter, ATP-binding subunit"/>
    <property type="match status" value="1"/>
</dbReference>
<dbReference type="PANTHER" id="PTHR42781:SF6">
    <property type="entry name" value="SPERMIDINE_PUTRESCINE IMPORT ATP-BINDING PROTEIN POTA"/>
    <property type="match status" value="1"/>
</dbReference>
<evidence type="ECO:0000259" key="8">
    <source>
        <dbReference type="PROSITE" id="PS50893"/>
    </source>
</evidence>
<dbReference type="InterPro" id="IPR003439">
    <property type="entry name" value="ABC_transporter-like_ATP-bd"/>
</dbReference>
<dbReference type="InterPro" id="IPR003593">
    <property type="entry name" value="AAA+_ATPase"/>
</dbReference>
<comment type="caution">
    <text evidence="9">The sequence shown here is derived from an EMBL/GenBank/DDBJ whole genome shotgun (WGS) entry which is preliminary data.</text>
</comment>
<dbReference type="InterPro" id="IPR027417">
    <property type="entry name" value="P-loop_NTPase"/>
</dbReference>
<dbReference type="OrthoDB" id="5298774at2"/>
<dbReference type="GO" id="GO:0016887">
    <property type="term" value="F:ATP hydrolysis activity"/>
    <property type="evidence" value="ECO:0007669"/>
    <property type="project" value="InterPro"/>
</dbReference>
<dbReference type="SUPFAM" id="SSF50331">
    <property type="entry name" value="MOP-like"/>
    <property type="match status" value="1"/>
</dbReference>
<keyword evidence="1 7" id="KW-0813">Transport</keyword>
<feature type="domain" description="ABC transporter" evidence="8">
    <location>
        <begin position="26"/>
        <end position="256"/>
    </location>
</feature>
<dbReference type="RefSeq" id="WP_094842113.1">
    <property type="nucleotide sequence ID" value="NZ_NEVS01000004.1"/>
</dbReference>
<evidence type="ECO:0000313" key="9">
    <source>
        <dbReference type="EMBL" id="OZI60707.1"/>
    </source>
</evidence>
<evidence type="ECO:0000256" key="2">
    <source>
        <dbReference type="ARBA" id="ARBA00022475"/>
    </source>
</evidence>
<evidence type="ECO:0000313" key="10">
    <source>
        <dbReference type="Proteomes" id="UP000215767"/>
    </source>
</evidence>
<dbReference type="EC" id="7.6.2.11" evidence="7"/>
<gene>
    <name evidence="7" type="primary">potA</name>
    <name evidence="9" type="ORF">CAL28_15060</name>
</gene>
<dbReference type="PANTHER" id="PTHR42781">
    <property type="entry name" value="SPERMIDINE/PUTRESCINE IMPORT ATP-BINDING PROTEIN POTA"/>
    <property type="match status" value="1"/>
</dbReference>
<dbReference type="PROSITE" id="PS00211">
    <property type="entry name" value="ABC_TRANSPORTER_1"/>
    <property type="match status" value="1"/>
</dbReference>
<keyword evidence="5 7" id="KW-1278">Translocase</keyword>
<keyword evidence="6 7" id="KW-0472">Membrane</keyword>
<protein>
    <recommendedName>
        <fullName evidence="7">Spermidine/putrescine import ATP-binding protein PotA</fullName>
        <ecNumber evidence="7">7.6.2.11</ecNumber>
    </recommendedName>
</protein>
<dbReference type="PROSITE" id="PS50893">
    <property type="entry name" value="ABC_TRANSPORTER_2"/>
    <property type="match status" value="1"/>
</dbReference>
<dbReference type="GO" id="GO:0005524">
    <property type="term" value="F:ATP binding"/>
    <property type="evidence" value="ECO:0007669"/>
    <property type="project" value="UniProtKB-KW"/>
</dbReference>
<comment type="function">
    <text evidence="7">Part of the ABC transporter complex PotABCD involved in spermidine/putrescine import. Responsible for energy coupling to the transport system.</text>
</comment>
<dbReference type="InterPro" id="IPR013611">
    <property type="entry name" value="Transp-assoc_OB_typ2"/>
</dbReference>
<dbReference type="EMBL" id="NEVS01000004">
    <property type="protein sequence ID" value="OZI60707.1"/>
    <property type="molecule type" value="Genomic_DNA"/>
</dbReference>
<dbReference type="GO" id="GO:0043190">
    <property type="term" value="C:ATP-binding cassette (ABC) transporter complex"/>
    <property type="evidence" value="ECO:0007669"/>
    <property type="project" value="InterPro"/>
</dbReference>
<evidence type="ECO:0000256" key="7">
    <source>
        <dbReference type="RuleBase" id="RU364083"/>
    </source>
</evidence>
<evidence type="ECO:0000256" key="5">
    <source>
        <dbReference type="ARBA" id="ARBA00022967"/>
    </source>
</evidence>
<dbReference type="InterPro" id="IPR008995">
    <property type="entry name" value="Mo/tungstate-bd_C_term_dom"/>
</dbReference>
<dbReference type="Gene3D" id="2.40.50.140">
    <property type="entry name" value="Nucleic acid-binding proteins"/>
    <property type="match status" value="1"/>
</dbReference>
<dbReference type="SUPFAM" id="SSF52540">
    <property type="entry name" value="P-loop containing nucleoside triphosphate hydrolases"/>
    <property type="match status" value="1"/>
</dbReference>
<comment type="catalytic activity">
    <reaction evidence="7">
        <text>ATP + H2O + polyamine-[polyamine-binding protein]Side 1 = ADP + phosphate + polyamineSide 2 + [polyamine-binding protein]Side 1.</text>
        <dbReference type="EC" id="7.6.2.11"/>
    </reaction>
</comment>
<proteinExistence type="inferred from homology"/>
<dbReference type="AlphaFoldDB" id="A0A261UGR0"/>
<reference evidence="10" key="1">
    <citation type="submission" date="2017-05" db="EMBL/GenBank/DDBJ databases">
        <title>Complete and WGS of Bordetella genogroups.</title>
        <authorList>
            <person name="Spilker T."/>
            <person name="Lipuma J."/>
        </authorList>
    </citation>
    <scope>NUCLEOTIDE SEQUENCE [LARGE SCALE GENOMIC DNA]</scope>
    <source>
        <strain evidence="10">AU8856</strain>
    </source>
</reference>
<keyword evidence="2 7" id="KW-1003">Cell membrane</keyword>
<dbReference type="InterPro" id="IPR017871">
    <property type="entry name" value="ABC_transporter-like_CS"/>
</dbReference>
<dbReference type="Pfam" id="PF00005">
    <property type="entry name" value="ABC_tran"/>
    <property type="match status" value="1"/>
</dbReference>
<evidence type="ECO:0000256" key="4">
    <source>
        <dbReference type="ARBA" id="ARBA00022840"/>
    </source>
</evidence>
<dbReference type="Gene3D" id="3.40.50.300">
    <property type="entry name" value="P-loop containing nucleotide triphosphate hydrolases"/>
    <property type="match status" value="1"/>
</dbReference>
<keyword evidence="10" id="KW-1185">Reference proteome</keyword>
<comment type="similarity">
    <text evidence="7">Belongs to the ABC transporter superfamily. Spermidine/putrescine importer (TC 3.A.1.11.1) family.</text>
</comment>
<accession>A0A261UGR0</accession>
<dbReference type="GO" id="GO:0015697">
    <property type="term" value="P:quaternary ammonium group transport"/>
    <property type="evidence" value="ECO:0007669"/>
    <property type="project" value="UniProtKB-ARBA"/>
</dbReference>
<evidence type="ECO:0000256" key="1">
    <source>
        <dbReference type="ARBA" id="ARBA00022448"/>
    </source>
</evidence>
<dbReference type="NCBIfam" id="TIGR01187">
    <property type="entry name" value="potA"/>
    <property type="match status" value="1"/>
</dbReference>
<keyword evidence="3 7" id="KW-0547">Nucleotide-binding</keyword>
<dbReference type="SMART" id="SM00382">
    <property type="entry name" value="AAA"/>
    <property type="match status" value="1"/>
</dbReference>
<comment type="subunit">
    <text evidence="7">The complex is composed of two ATP-binding proteins (PotA), two transmembrane proteins (PotB and PotC) and a solute-binding protein (PotD).</text>
</comment>
<dbReference type="Proteomes" id="UP000215767">
    <property type="component" value="Unassembled WGS sequence"/>
</dbReference>